<dbReference type="EMBL" id="FNAF01000021">
    <property type="protein sequence ID" value="SDE12146.1"/>
    <property type="molecule type" value="Genomic_DNA"/>
</dbReference>
<proteinExistence type="predicted"/>
<organism evidence="1 2">
    <name type="scientific">Peptococcus niger</name>
    <dbReference type="NCBI Taxonomy" id="2741"/>
    <lineage>
        <taxon>Bacteria</taxon>
        <taxon>Bacillati</taxon>
        <taxon>Bacillota</taxon>
        <taxon>Clostridia</taxon>
        <taxon>Eubacteriales</taxon>
        <taxon>Peptococcaceae</taxon>
        <taxon>Peptococcus</taxon>
    </lineage>
</organism>
<protein>
    <submittedName>
        <fullName evidence="1">Uncharacterized protein</fullName>
    </submittedName>
</protein>
<name>A0A1G7AE58_PEPNI</name>
<dbReference type="Proteomes" id="UP000198995">
    <property type="component" value="Unassembled WGS sequence"/>
</dbReference>
<evidence type="ECO:0000313" key="1">
    <source>
        <dbReference type="EMBL" id="SDE12146.1"/>
    </source>
</evidence>
<accession>A0A1G7AE58</accession>
<reference evidence="1 2" key="1">
    <citation type="submission" date="2016-10" db="EMBL/GenBank/DDBJ databases">
        <authorList>
            <person name="de Groot N.N."/>
        </authorList>
    </citation>
    <scope>NUCLEOTIDE SEQUENCE [LARGE SCALE GENOMIC DNA]</scope>
    <source>
        <strain evidence="1 2">DSM 20475</strain>
    </source>
</reference>
<sequence>MCENISFFTDVSNDISDLLSEIKVYSLIIKLNNERYSFAFRFDRIFY</sequence>
<gene>
    <name evidence="1" type="ORF">SAMN04489866_1214</name>
</gene>
<evidence type="ECO:0000313" key="2">
    <source>
        <dbReference type="Proteomes" id="UP000198995"/>
    </source>
</evidence>
<dbReference type="AlphaFoldDB" id="A0A1G7AE58"/>
<keyword evidence="2" id="KW-1185">Reference proteome</keyword>